<dbReference type="InterPro" id="IPR000032">
    <property type="entry name" value="HPr-like"/>
</dbReference>
<dbReference type="SUPFAM" id="SSF55594">
    <property type="entry name" value="HPr-like"/>
    <property type="match status" value="1"/>
</dbReference>
<dbReference type="EMBL" id="ML732765">
    <property type="protein sequence ID" value="KAB8279114.1"/>
    <property type="molecule type" value="Genomic_DNA"/>
</dbReference>
<dbReference type="PROSITE" id="PS51350">
    <property type="entry name" value="PTS_HPR_DOM"/>
    <property type="match status" value="1"/>
</dbReference>
<feature type="domain" description="HPr" evidence="6">
    <location>
        <begin position="1"/>
        <end position="80"/>
    </location>
</feature>
<accession>A0A5N6JMF5</accession>
<dbReference type="Pfam" id="PF00381">
    <property type="entry name" value="PTS-HPr"/>
    <property type="match status" value="1"/>
</dbReference>
<organism evidence="7 8">
    <name type="scientific">Aspergillus minisclerotigenes</name>
    <dbReference type="NCBI Taxonomy" id="656917"/>
    <lineage>
        <taxon>Eukaryota</taxon>
        <taxon>Fungi</taxon>
        <taxon>Dikarya</taxon>
        <taxon>Ascomycota</taxon>
        <taxon>Pezizomycotina</taxon>
        <taxon>Eurotiomycetes</taxon>
        <taxon>Eurotiomycetidae</taxon>
        <taxon>Eurotiales</taxon>
        <taxon>Aspergillaceae</taxon>
        <taxon>Aspergillus</taxon>
        <taxon>Aspergillus subgen. Circumdati</taxon>
    </lineage>
</organism>
<evidence type="ECO:0000259" key="6">
    <source>
        <dbReference type="PROSITE" id="PS51350"/>
    </source>
</evidence>
<evidence type="ECO:0000256" key="3">
    <source>
        <dbReference type="ARBA" id="ARBA00022448"/>
    </source>
</evidence>
<sequence>MFSQEATITAPNGLHVRPATQFVKEAKIFTSVVTVSDGVKTVDGKKLYPFQTLGLSQGNTSRSQQRERMNKKLWSTCASL</sequence>
<evidence type="ECO:0000313" key="8">
    <source>
        <dbReference type="Proteomes" id="UP000326289"/>
    </source>
</evidence>
<dbReference type="InterPro" id="IPR001020">
    <property type="entry name" value="PTS_HPr_His_P_site"/>
</dbReference>
<dbReference type="Proteomes" id="UP000326289">
    <property type="component" value="Unassembled WGS sequence"/>
</dbReference>
<dbReference type="CDD" id="cd00367">
    <property type="entry name" value="PTS-HPr_like"/>
    <property type="match status" value="1"/>
</dbReference>
<gene>
    <name evidence="7" type="ORF">BDV30DRAFT_202259</name>
</gene>
<keyword evidence="4" id="KW-0762">Sugar transport</keyword>
<evidence type="ECO:0000256" key="1">
    <source>
        <dbReference type="ARBA" id="ARBA00003681"/>
    </source>
</evidence>
<reference evidence="7 8" key="1">
    <citation type="submission" date="2019-04" db="EMBL/GenBank/DDBJ databases">
        <title>Fungal friends and foes A comparative genomics study of 23 Aspergillus species from section Flavi.</title>
        <authorList>
            <consortium name="DOE Joint Genome Institute"/>
            <person name="Kjaerbolling I."/>
            <person name="Vesth T.C."/>
            <person name="Frisvad J.C."/>
            <person name="Nybo J.L."/>
            <person name="Theobald S."/>
            <person name="Kildgaard S."/>
            <person name="Petersen T.I."/>
            <person name="Kuo A."/>
            <person name="Sato A."/>
            <person name="Lyhne E.K."/>
            <person name="Kogle M.E."/>
            <person name="Wiebenga A."/>
            <person name="Kun R.S."/>
            <person name="Lubbers R.J."/>
            <person name="Makela M.R."/>
            <person name="Barry K."/>
            <person name="Chovatia M."/>
            <person name="Clum A."/>
            <person name="Daum C."/>
            <person name="Haridas S."/>
            <person name="He G."/>
            <person name="LaButti K."/>
            <person name="Lipzen A."/>
            <person name="Mondo S."/>
            <person name="Pangilinan J."/>
            <person name="Riley R."/>
            <person name="Salamov A."/>
            <person name="Simmons B.A."/>
            <person name="Magnuson J.K."/>
            <person name="Henrissat B."/>
            <person name="Mortensen U.H."/>
            <person name="Larsen T.O."/>
            <person name="De vries R.P."/>
            <person name="Grigoriev I.V."/>
            <person name="Machida M."/>
            <person name="Baker S.E."/>
            <person name="Andersen M.R."/>
        </authorList>
    </citation>
    <scope>NUCLEOTIDE SEQUENCE [LARGE SCALE GENOMIC DNA]</scope>
    <source>
        <strain evidence="7 8">CBS 117635</strain>
    </source>
</reference>
<dbReference type="InterPro" id="IPR035895">
    <property type="entry name" value="HPr-like_sf"/>
</dbReference>
<protein>
    <recommendedName>
        <fullName evidence="2">Phosphocarrier protein HPr</fullName>
    </recommendedName>
    <alternativeName>
        <fullName evidence="5">Histidine-containing protein</fullName>
    </alternativeName>
</protein>
<keyword evidence="3" id="KW-0813">Transport</keyword>
<evidence type="ECO:0000313" key="7">
    <source>
        <dbReference type="EMBL" id="KAB8279114.1"/>
    </source>
</evidence>
<dbReference type="AlphaFoldDB" id="A0A5N6JMF5"/>
<dbReference type="PANTHER" id="PTHR33705:SF1">
    <property type="entry name" value="PHOSPHOCARRIER PROTEIN HPR"/>
    <property type="match status" value="1"/>
</dbReference>
<dbReference type="InterPro" id="IPR050399">
    <property type="entry name" value="HPr"/>
</dbReference>
<evidence type="ECO:0000256" key="2">
    <source>
        <dbReference type="ARBA" id="ARBA00020422"/>
    </source>
</evidence>
<name>A0A5N6JMF5_9EURO</name>
<evidence type="ECO:0000256" key="5">
    <source>
        <dbReference type="ARBA" id="ARBA00033055"/>
    </source>
</evidence>
<keyword evidence="8" id="KW-1185">Reference proteome</keyword>
<dbReference type="PANTHER" id="PTHR33705">
    <property type="entry name" value="PHOSPHOCARRIER PROTEIN HPR"/>
    <property type="match status" value="1"/>
</dbReference>
<proteinExistence type="predicted"/>
<evidence type="ECO:0000256" key="4">
    <source>
        <dbReference type="ARBA" id="ARBA00022597"/>
    </source>
</evidence>
<dbReference type="Gene3D" id="3.30.1340.10">
    <property type="entry name" value="HPr-like"/>
    <property type="match status" value="1"/>
</dbReference>
<dbReference type="PROSITE" id="PS00369">
    <property type="entry name" value="PTS_HPR_HIS"/>
    <property type="match status" value="1"/>
</dbReference>
<comment type="function">
    <text evidence="1">General (non sugar-specific) component of the phosphoenolpyruvate-dependent sugar phosphotransferase system (sugar PTS). This major carbohydrate active-transport system catalyzes the phosphorylation of incoming sugar substrates concomitantly with their translocation across the cell membrane. The phosphoryl group from phosphoenolpyruvate (PEP) is transferred to the phosphoryl carrier protein HPr by enzyme I. Phospho-HPr then transfers it to the PTS EIIA domain.</text>
</comment>